<dbReference type="Proteomes" id="UP001501218">
    <property type="component" value="Unassembled WGS sequence"/>
</dbReference>
<keyword evidence="2" id="KW-0378">Hydrolase</keyword>
<dbReference type="Gene3D" id="3.30.70.2330">
    <property type="match status" value="1"/>
</dbReference>
<dbReference type="InterPro" id="IPR014905">
    <property type="entry name" value="HIRAN"/>
</dbReference>
<dbReference type="Pfam" id="PF08797">
    <property type="entry name" value="HIRAN"/>
    <property type="match status" value="1"/>
</dbReference>
<evidence type="ECO:0000313" key="4">
    <source>
        <dbReference type="EMBL" id="GAA2349470.1"/>
    </source>
</evidence>
<keyword evidence="1" id="KW-0479">Metal-binding</keyword>
<sequence>MATEVLTQMQALPVRSAGRLLLIWQNPETRAFVRVAALDHLVDGRYAFRYLEAARRGDFQPLVEFPDFDSVYVSDKLPAFFGNRVMSHRRDSYPTYRHWIGLDEPGSDTPFEVMARTGAPRATDTFHIVDDLRLGSDGSVVSRFLASGVRHVPGANERLEQLHEGQRLELRCEPDNPVNNRAILIDMVVDEPVGYVPDWLVDDVHNLRNQASSLVLTAERVNMDAPPHLRLLCKIEAG</sequence>
<feature type="domain" description="HIRAN" evidence="3">
    <location>
        <begin position="144"/>
        <end position="235"/>
    </location>
</feature>
<keyword evidence="5" id="KW-1185">Reference proteome</keyword>
<proteinExistence type="predicted"/>
<evidence type="ECO:0000256" key="1">
    <source>
        <dbReference type="ARBA" id="ARBA00022723"/>
    </source>
</evidence>
<gene>
    <name evidence="4" type="ORF">GCM10009854_28840</name>
</gene>
<name>A0ABN3GEC9_9PSEU</name>
<evidence type="ECO:0000259" key="3">
    <source>
        <dbReference type="Pfam" id="PF08797"/>
    </source>
</evidence>
<dbReference type="RefSeq" id="WP_344131626.1">
    <property type="nucleotide sequence ID" value="NZ_BAAARA010000008.1"/>
</dbReference>
<dbReference type="EMBL" id="BAAARA010000008">
    <property type="protein sequence ID" value="GAA2349470.1"/>
    <property type="molecule type" value="Genomic_DNA"/>
</dbReference>
<evidence type="ECO:0000313" key="5">
    <source>
        <dbReference type="Proteomes" id="UP001501218"/>
    </source>
</evidence>
<protein>
    <recommendedName>
        <fullName evidence="3">HIRAN domain-containing protein</fullName>
    </recommendedName>
</protein>
<evidence type="ECO:0000256" key="2">
    <source>
        <dbReference type="ARBA" id="ARBA00022801"/>
    </source>
</evidence>
<accession>A0ABN3GEC9</accession>
<reference evidence="4 5" key="1">
    <citation type="journal article" date="2019" name="Int. J. Syst. Evol. Microbiol.">
        <title>The Global Catalogue of Microorganisms (GCM) 10K type strain sequencing project: providing services to taxonomists for standard genome sequencing and annotation.</title>
        <authorList>
            <consortium name="The Broad Institute Genomics Platform"/>
            <consortium name="The Broad Institute Genome Sequencing Center for Infectious Disease"/>
            <person name="Wu L."/>
            <person name="Ma J."/>
        </authorList>
    </citation>
    <scope>NUCLEOTIDE SEQUENCE [LARGE SCALE GENOMIC DNA]</scope>
    <source>
        <strain evidence="4 5">JCM 16221</strain>
    </source>
</reference>
<organism evidence="4 5">
    <name type="scientific">Saccharopolyspora halophila</name>
    <dbReference type="NCBI Taxonomy" id="405551"/>
    <lineage>
        <taxon>Bacteria</taxon>
        <taxon>Bacillati</taxon>
        <taxon>Actinomycetota</taxon>
        <taxon>Actinomycetes</taxon>
        <taxon>Pseudonocardiales</taxon>
        <taxon>Pseudonocardiaceae</taxon>
        <taxon>Saccharopolyspora</taxon>
    </lineage>
</organism>
<comment type="caution">
    <text evidence="4">The sequence shown here is derived from an EMBL/GenBank/DDBJ whole genome shotgun (WGS) entry which is preliminary data.</text>
</comment>